<evidence type="ECO:0000313" key="2">
    <source>
        <dbReference type="Proteomes" id="UP000774326"/>
    </source>
</evidence>
<gene>
    <name evidence="1" type="ORF">WICPIJ_008456</name>
</gene>
<protein>
    <submittedName>
        <fullName evidence="1">Uncharacterized protein</fullName>
    </submittedName>
</protein>
<reference evidence="1" key="2">
    <citation type="submission" date="2021-01" db="EMBL/GenBank/DDBJ databases">
        <authorList>
            <person name="Schikora-Tamarit M.A."/>
        </authorList>
    </citation>
    <scope>NUCLEOTIDE SEQUENCE</scope>
    <source>
        <strain evidence="1">CBS2887</strain>
    </source>
</reference>
<dbReference type="Proteomes" id="UP000774326">
    <property type="component" value="Unassembled WGS sequence"/>
</dbReference>
<dbReference type="AlphaFoldDB" id="A0A9P8PYP8"/>
<accession>A0A9P8PYP8</accession>
<proteinExistence type="predicted"/>
<keyword evidence="2" id="KW-1185">Reference proteome</keyword>
<organism evidence="1 2">
    <name type="scientific">Wickerhamomyces pijperi</name>
    <name type="common">Yeast</name>
    <name type="synonym">Pichia pijperi</name>
    <dbReference type="NCBI Taxonomy" id="599730"/>
    <lineage>
        <taxon>Eukaryota</taxon>
        <taxon>Fungi</taxon>
        <taxon>Dikarya</taxon>
        <taxon>Ascomycota</taxon>
        <taxon>Saccharomycotina</taxon>
        <taxon>Saccharomycetes</taxon>
        <taxon>Phaffomycetales</taxon>
        <taxon>Wickerhamomycetaceae</taxon>
        <taxon>Wickerhamomyces</taxon>
    </lineage>
</organism>
<dbReference type="EMBL" id="JAEUBG010004822">
    <property type="protein sequence ID" value="KAH3679980.1"/>
    <property type="molecule type" value="Genomic_DNA"/>
</dbReference>
<feature type="non-terminal residue" evidence="1">
    <location>
        <position position="1"/>
    </location>
</feature>
<reference evidence="1" key="1">
    <citation type="journal article" date="2021" name="Open Biol.">
        <title>Shared evolutionary footprints suggest mitochondrial oxidative damage underlies multiple complex I losses in fungi.</title>
        <authorList>
            <person name="Schikora-Tamarit M.A."/>
            <person name="Marcet-Houben M."/>
            <person name="Nosek J."/>
            <person name="Gabaldon T."/>
        </authorList>
    </citation>
    <scope>NUCLEOTIDE SEQUENCE</scope>
    <source>
        <strain evidence="1">CBS2887</strain>
    </source>
</reference>
<sequence>FSGDFHIVLEIKVRFFKLVDTDITIFTPRGVTCALWMNSDVIQRTEMTLHSTNLITKHLVVESSFKLTLSHGRSGDVSGFLTTTKNDEFLDWGNGGGVQWGICFESLEHLQSVNIDDMRSLVFRRGDEVGSILGKLQIGD</sequence>
<name>A0A9P8PYP8_WICPI</name>
<evidence type="ECO:0000313" key="1">
    <source>
        <dbReference type="EMBL" id="KAH3679980.1"/>
    </source>
</evidence>
<comment type="caution">
    <text evidence="1">The sequence shown here is derived from an EMBL/GenBank/DDBJ whole genome shotgun (WGS) entry which is preliminary data.</text>
</comment>